<evidence type="ECO:0000256" key="1">
    <source>
        <dbReference type="SAM" id="MobiDB-lite"/>
    </source>
</evidence>
<feature type="compositionally biased region" description="Polar residues" evidence="1">
    <location>
        <begin position="32"/>
        <end position="41"/>
    </location>
</feature>
<sequence length="138" mass="14294">MTVLLPAVRTARSRAATTAGSRPSAPVLATAASRTEQSSARDTTERPPWTSLRAHGLACCSSGPPAPAASSLPATATDSTDNQLVASPFCHRLPRALANLNTHLAPPRPSMLRHPSNSSLSGLSHKESMSPPPSPPMT</sequence>
<evidence type="ECO:0000313" key="2">
    <source>
        <dbReference type="EMBL" id="KAF4310317.1"/>
    </source>
</evidence>
<comment type="caution">
    <text evidence="2">The sequence shown here is derived from an EMBL/GenBank/DDBJ whole genome shotgun (WGS) entry which is preliminary data.</text>
</comment>
<keyword evidence="3" id="KW-1185">Reference proteome</keyword>
<reference evidence="2" key="1">
    <citation type="submission" date="2020-04" db="EMBL/GenBank/DDBJ databases">
        <title>Genome Assembly and Annotation of Botryosphaeria dothidea sdau 11-99, a Latent Pathogen of Apple Fruit Ring Rot in China.</title>
        <authorList>
            <person name="Yu C."/>
            <person name="Diao Y."/>
            <person name="Lu Q."/>
            <person name="Zhao J."/>
            <person name="Cui S."/>
            <person name="Peng C."/>
            <person name="He B."/>
            <person name="Liu H."/>
        </authorList>
    </citation>
    <scope>NUCLEOTIDE SEQUENCE [LARGE SCALE GENOMIC DNA]</scope>
    <source>
        <strain evidence="2">Sdau11-99</strain>
    </source>
</reference>
<feature type="region of interest" description="Disordered" evidence="1">
    <location>
        <begin position="101"/>
        <end position="138"/>
    </location>
</feature>
<feature type="compositionally biased region" description="Low complexity" evidence="1">
    <location>
        <begin position="57"/>
        <end position="77"/>
    </location>
</feature>
<feature type="region of interest" description="Disordered" evidence="1">
    <location>
        <begin position="1"/>
        <end position="79"/>
    </location>
</feature>
<feature type="compositionally biased region" description="Low complexity" evidence="1">
    <location>
        <begin position="1"/>
        <end position="26"/>
    </location>
</feature>
<protein>
    <submittedName>
        <fullName evidence="2">Uncharacterized protein</fullName>
    </submittedName>
</protein>
<dbReference type="EMBL" id="WWBZ02000016">
    <property type="protein sequence ID" value="KAF4310317.1"/>
    <property type="molecule type" value="Genomic_DNA"/>
</dbReference>
<evidence type="ECO:0000313" key="3">
    <source>
        <dbReference type="Proteomes" id="UP000572817"/>
    </source>
</evidence>
<dbReference type="AlphaFoldDB" id="A0A8H4NCJ0"/>
<organism evidence="2 3">
    <name type="scientific">Botryosphaeria dothidea</name>
    <dbReference type="NCBI Taxonomy" id="55169"/>
    <lineage>
        <taxon>Eukaryota</taxon>
        <taxon>Fungi</taxon>
        <taxon>Dikarya</taxon>
        <taxon>Ascomycota</taxon>
        <taxon>Pezizomycotina</taxon>
        <taxon>Dothideomycetes</taxon>
        <taxon>Dothideomycetes incertae sedis</taxon>
        <taxon>Botryosphaeriales</taxon>
        <taxon>Botryosphaeriaceae</taxon>
        <taxon>Botryosphaeria</taxon>
    </lineage>
</organism>
<accession>A0A8H4NCJ0</accession>
<proteinExistence type="predicted"/>
<dbReference type="Proteomes" id="UP000572817">
    <property type="component" value="Unassembled WGS sequence"/>
</dbReference>
<name>A0A8H4NCJ0_9PEZI</name>
<gene>
    <name evidence="2" type="ORF">GTA08_BOTSDO03028</name>
</gene>